<gene>
    <name evidence="1" type="ORF">ORY91_001962</name>
    <name evidence="2" type="ORF">V9W64_04635</name>
</gene>
<proteinExistence type="predicted"/>
<dbReference type="Proteomes" id="UP001149607">
    <property type="component" value="Chromosome"/>
</dbReference>
<dbReference type="Pfam" id="PF06296">
    <property type="entry name" value="RelE"/>
    <property type="match status" value="1"/>
</dbReference>
<reference evidence="1" key="1">
    <citation type="submission" date="2022-10" db="EMBL/GenBank/DDBJ databases">
        <authorList>
            <person name="Boutroux M."/>
        </authorList>
    </citation>
    <scope>NUCLEOTIDE SEQUENCE</scope>
    <source>
        <strain evidence="1">51.81</strain>
    </source>
</reference>
<dbReference type="InterPro" id="IPR009387">
    <property type="entry name" value="HigB-2"/>
</dbReference>
<organism evidence="1">
    <name type="scientific">Neisseria leonii</name>
    <dbReference type="NCBI Taxonomy" id="2995413"/>
    <lineage>
        <taxon>Bacteria</taxon>
        <taxon>Pseudomonadati</taxon>
        <taxon>Pseudomonadota</taxon>
        <taxon>Betaproteobacteria</taxon>
        <taxon>Neisseriales</taxon>
        <taxon>Neisseriaceae</taxon>
        <taxon>Neisseria</taxon>
    </lineage>
</organism>
<dbReference type="AlphaFoldDB" id="A0A9X4E7L3"/>
<dbReference type="RefSeq" id="WP_274585604.1">
    <property type="nucleotide sequence ID" value="NZ_CP146598.1"/>
</dbReference>
<dbReference type="EMBL" id="JAPQFL010000007">
    <property type="protein sequence ID" value="MDD9328532.1"/>
    <property type="molecule type" value="Genomic_DNA"/>
</dbReference>
<name>A0A9X4E7L3_9NEIS</name>
<protein>
    <submittedName>
        <fullName evidence="1">Type II toxin-antitoxin system RelE/ParE family toxin</fullName>
    </submittedName>
</protein>
<dbReference type="EMBL" id="CP146598">
    <property type="protein sequence ID" value="WWY04010.1"/>
    <property type="molecule type" value="Genomic_DNA"/>
</dbReference>
<evidence type="ECO:0000313" key="2">
    <source>
        <dbReference type="EMBL" id="WWY04010.1"/>
    </source>
</evidence>
<keyword evidence="3" id="KW-1185">Reference proteome</keyword>
<dbReference type="PIRSF" id="PIRSF039032">
    <property type="entry name" value="HigB-2"/>
    <property type="match status" value="1"/>
</dbReference>
<reference evidence="2" key="2">
    <citation type="submission" date="2024-02" db="EMBL/GenBank/DDBJ databases">
        <title>Neisseria leonii sp. nov.</title>
        <authorList>
            <person name="Boutroux M."/>
            <person name="Favre-Rochex S."/>
            <person name="Gorgette O."/>
            <person name="Touak G."/>
            <person name="Muhle E."/>
            <person name="Chesneau O."/>
            <person name="Clermont D."/>
            <person name="Rahi P."/>
        </authorList>
    </citation>
    <scope>NUCLEOTIDE SEQUENCE</scope>
    <source>
        <strain evidence="2">51.81</strain>
    </source>
</reference>
<evidence type="ECO:0000313" key="1">
    <source>
        <dbReference type="EMBL" id="MDD9328532.1"/>
    </source>
</evidence>
<evidence type="ECO:0000313" key="3">
    <source>
        <dbReference type="Proteomes" id="UP001149607"/>
    </source>
</evidence>
<sequence>MKAVFIELPPFERFRQTFLSDSEYRAFQDELLASPEKGDVIQGTGSLRKIRVAAQGRGKRGGFRGIYYWQDTHGRCRLFTGYGKNTQSDLNSSERRQLAAALERIKQL</sequence>
<accession>A0A9X4E7L3</accession>